<organism evidence="2 3">
    <name type="scientific">Porphyromonas gingivicanis</name>
    <dbReference type="NCBI Taxonomy" id="266762"/>
    <lineage>
        <taxon>Bacteria</taxon>
        <taxon>Pseudomonadati</taxon>
        <taxon>Bacteroidota</taxon>
        <taxon>Bacteroidia</taxon>
        <taxon>Bacteroidales</taxon>
        <taxon>Porphyromonadaceae</taxon>
        <taxon>Porphyromonas</taxon>
    </lineage>
</organism>
<dbReference type="AlphaFoldDB" id="A0A0A2G2L6"/>
<evidence type="ECO:0000256" key="1">
    <source>
        <dbReference type="SAM" id="Phobius"/>
    </source>
</evidence>
<dbReference type="eggNOG" id="COG3086">
    <property type="taxonomic scope" value="Bacteria"/>
</dbReference>
<keyword evidence="1" id="KW-1133">Transmembrane helix</keyword>
<dbReference type="Proteomes" id="UP000030134">
    <property type="component" value="Unassembled WGS sequence"/>
</dbReference>
<dbReference type="STRING" id="266762.HQ36_06080"/>
<dbReference type="PANTHER" id="PTHR35867:SF1">
    <property type="entry name" value="PROTEIN RSEC"/>
    <property type="match status" value="1"/>
</dbReference>
<evidence type="ECO:0008006" key="4">
    <source>
        <dbReference type="Google" id="ProtNLM"/>
    </source>
</evidence>
<keyword evidence="1" id="KW-0472">Membrane</keyword>
<dbReference type="OrthoDB" id="1120636at2"/>
<sequence>MSQDVLEQRAIVSRVRDAYVVVTVQQKSACSGCHAASACSSADCKEREITVYSPQGNFEIGEPVILKGQYAMGRLAVFLSFVVPLIITLVVALLANYAFHYSELNTAFLTLASVGVYYGVLSMFRSVLKRKFVFTIEKIHSNDNI</sequence>
<name>A0A0A2G2L6_9PORP</name>
<dbReference type="RefSeq" id="WP_025842921.1">
    <property type="nucleotide sequence ID" value="NZ_JQZW01000012.1"/>
</dbReference>
<accession>A0A0A2G2L6</accession>
<keyword evidence="1" id="KW-0812">Transmembrane</keyword>
<feature type="transmembrane region" description="Helical" evidence="1">
    <location>
        <begin position="75"/>
        <end position="95"/>
    </location>
</feature>
<keyword evidence="3" id="KW-1185">Reference proteome</keyword>
<feature type="transmembrane region" description="Helical" evidence="1">
    <location>
        <begin position="107"/>
        <end position="128"/>
    </location>
</feature>
<dbReference type="PANTHER" id="PTHR35867">
    <property type="entry name" value="PROTEIN RSEC"/>
    <property type="match status" value="1"/>
</dbReference>
<gene>
    <name evidence="2" type="ORF">HQ36_06080</name>
</gene>
<comment type="caution">
    <text evidence="2">The sequence shown here is derived from an EMBL/GenBank/DDBJ whole genome shotgun (WGS) entry which is preliminary data.</text>
</comment>
<reference evidence="2 3" key="1">
    <citation type="submission" date="2014-08" db="EMBL/GenBank/DDBJ databases">
        <title>Porphyromonas gingivicanis strain:COT-022_OH1391 Genome sequencing.</title>
        <authorList>
            <person name="Wallis C."/>
            <person name="Deusch O."/>
            <person name="O'Flynn C."/>
            <person name="Davis I."/>
            <person name="Jospin G."/>
            <person name="Darling A.E."/>
            <person name="Coil D.A."/>
            <person name="Alexiev A."/>
            <person name="Horsfall A."/>
            <person name="Kirkwood N."/>
            <person name="Harris S."/>
            <person name="Eisen J.A."/>
        </authorList>
    </citation>
    <scope>NUCLEOTIDE SEQUENCE [LARGE SCALE GENOMIC DNA]</scope>
    <source>
        <strain evidence="3">COT-022 OH1391</strain>
    </source>
</reference>
<proteinExistence type="predicted"/>
<dbReference type="Pfam" id="PF04246">
    <property type="entry name" value="RseC_MucC"/>
    <property type="match status" value="1"/>
</dbReference>
<evidence type="ECO:0000313" key="2">
    <source>
        <dbReference type="EMBL" id="KGN97466.1"/>
    </source>
</evidence>
<protein>
    <recommendedName>
        <fullName evidence="4">Positive regulator of sigma(E), RseC/MucC</fullName>
    </recommendedName>
</protein>
<dbReference type="InterPro" id="IPR007359">
    <property type="entry name" value="SigmaE_reg_RseC_MucC"/>
</dbReference>
<dbReference type="EMBL" id="JQZW01000012">
    <property type="protein sequence ID" value="KGN97466.1"/>
    <property type="molecule type" value="Genomic_DNA"/>
</dbReference>
<evidence type="ECO:0000313" key="3">
    <source>
        <dbReference type="Proteomes" id="UP000030134"/>
    </source>
</evidence>